<dbReference type="Pfam" id="PF02949">
    <property type="entry name" value="7tm_6"/>
    <property type="match status" value="1"/>
</dbReference>
<proteinExistence type="predicted"/>
<keyword evidence="9" id="KW-0807">Transducer</keyword>
<dbReference type="PANTHER" id="PTHR21137">
    <property type="entry name" value="ODORANT RECEPTOR"/>
    <property type="match status" value="1"/>
</dbReference>
<evidence type="ECO:0000256" key="9">
    <source>
        <dbReference type="ARBA" id="ARBA00023224"/>
    </source>
</evidence>
<dbReference type="EMBL" id="CADCXW020000020">
    <property type="protein sequence ID" value="CAD1554476.1"/>
    <property type="molecule type" value="Genomic_DNA"/>
</dbReference>
<evidence type="ECO:0008006" key="12">
    <source>
        <dbReference type="Google" id="ProtNLM"/>
    </source>
</evidence>
<keyword evidence="4 10" id="KW-0812">Transmembrane</keyword>
<keyword evidence="7 10" id="KW-0472">Membrane</keyword>
<organism evidence="11">
    <name type="scientific">Bracon brevicornis</name>
    <dbReference type="NCBI Taxonomy" id="1563983"/>
    <lineage>
        <taxon>Eukaryota</taxon>
        <taxon>Metazoa</taxon>
        <taxon>Ecdysozoa</taxon>
        <taxon>Arthropoda</taxon>
        <taxon>Hexapoda</taxon>
        <taxon>Insecta</taxon>
        <taxon>Pterygota</taxon>
        <taxon>Neoptera</taxon>
        <taxon>Endopterygota</taxon>
        <taxon>Hymenoptera</taxon>
        <taxon>Apocrita</taxon>
        <taxon>Ichneumonoidea</taxon>
        <taxon>Braconidae</taxon>
        <taxon>Braconinae</taxon>
        <taxon>Bracon</taxon>
    </lineage>
</organism>
<evidence type="ECO:0000256" key="6">
    <source>
        <dbReference type="ARBA" id="ARBA00022989"/>
    </source>
</evidence>
<evidence type="ECO:0000256" key="3">
    <source>
        <dbReference type="ARBA" id="ARBA00022606"/>
    </source>
</evidence>
<gene>
    <name evidence="11" type="ORF">BBRV_LOCUS59474</name>
</gene>
<keyword evidence="6 10" id="KW-1133">Transmembrane helix</keyword>
<keyword evidence="5" id="KW-0552">Olfaction</keyword>
<feature type="transmembrane region" description="Helical" evidence="10">
    <location>
        <begin position="74"/>
        <end position="96"/>
    </location>
</feature>
<sequence length="245" mass="28279">MFHQQAIDLLYRCGKTEEIIESIVGFLSYPVAIVKIIFPRLYWKNMKVILESAIDDWSRDIDNNDRKTMMKWVAIGRFFFILEISSLCVFLSYATVSHFPLAIFLQDTLDNVTVVLDRTLPWGSGCWLPPTISNPLFILAYVTTCIQQIIGSLSNMGFDVSVFIIMSHMCGQLEILDVDLDITETDPMDLGQITKEPKQAYRTFIDRHNHLLKLCELFEETFSSVILIHMIMYIGLVTILRKYSM</sequence>
<accession>A0A6V7JW81</accession>
<evidence type="ECO:0000313" key="11">
    <source>
        <dbReference type="EMBL" id="CAD1554476.1"/>
    </source>
</evidence>
<keyword evidence="3" id="KW-0716">Sensory transduction</keyword>
<keyword evidence="2" id="KW-1003">Cell membrane</keyword>
<dbReference type="GO" id="GO:0005886">
    <property type="term" value="C:plasma membrane"/>
    <property type="evidence" value="ECO:0007669"/>
    <property type="project" value="UniProtKB-SubCell"/>
</dbReference>
<dbReference type="InterPro" id="IPR004117">
    <property type="entry name" value="7tm6_olfct_rcpt"/>
</dbReference>
<evidence type="ECO:0000256" key="7">
    <source>
        <dbReference type="ARBA" id="ARBA00023136"/>
    </source>
</evidence>
<reference evidence="11" key="1">
    <citation type="submission" date="2020-07" db="EMBL/GenBank/DDBJ databases">
        <authorList>
            <person name="Ferguson B K."/>
        </authorList>
    </citation>
    <scope>NUCLEOTIDE SEQUENCE</scope>
    <source>
        <strain evidence="11">L06</strain>
    </source>
</reference>
<dbReference type="GO" id="GO:0005549">
    <property type="term" value="F:odorant binding"/>
    <property type="evidence" value="ECO:0007669"/>
    <property type="project" value="InterPro"/>
</dbReference>
<name>A0A6V7JW81_9HYME</name>
<comment type="subcellular location">
    <subcellularLocation>
        <location evidence="1">Cell membrane</location>
        <topology evidence="1">Multi-pass membrane protein</topology>
    </subcellularLocation>
</comment>
<feature type="transmembrane region" description="Helical" evidence="10">
    <location>
        <begin position="19"/>
        <end position="38"/>
    </location>
</feature>
<dbReference type="AlphaFoldDB" id="A0A6V7JW81"/>
<evidence type="ECO:0000256" key="5">
    <source>
        <dbReference type="ARBA" id="ARBA00022725"/>
    </source>
</evidence>
<keyword evidence="8" id="KW-0675">Receptor</keyword>
<dbReference type="PANTHER" id="PTHR21137:SF35">
    <property type="entry name" value="ODORANT RECEPTOR 19A-RELATED"/>
    <property type="match status" value="1"/>
</dbReference>
<evidence type="ECO:0000256" key="8">
    <source>
        <dbReference type="ARBA" id="ARBA00023170"/>
    </source>
</evidence>
<evidence type="ECO:0000256" key="2">
    <source>
        <dbReference type="ARBA" id="ARBA00022475"/>
    </source>
</evidence>
<protein>
    <recommendedName>
        <fullName evidence="12">Odorant receptor</fullName>
    </recommendedName>
</protein>
<evidence type="ECO:0000256" key="4">
    <source>
        <dbReference type="ARBA" id="ARBA00022692"/>
    </source>
</evidence>
<evidence type="ECO:0000256" key="10">
    <source>
        <dbReference type="SAM" id="Phobius"/>
    </source>
</evidence>
<dbReference type="GO" id="GO:0004984">
    <property type="term" value="F:olfactory receptor activity"/>
    <property type="evidence" value="ECO:0007669"/>
    <property type="project" value="InterPro"/>
</dbReference>
<evidence type="ECO:0000256" key="1">
    <source>
        <dbReference type="ARBA" id="ARBA00004651"/>
    </source>
</evidence>
<dbReference type="GO" id="GO:0007165">
    <property type="term" value="P:signal transduction"/>
    <property type="evidence" value="ECO:0007669"/>
    <property type="project" value="UniProtKB-KW"/>
</dbReference>
<feature type="transmembrane region" description="Helical" evidence="10">
    <location>
        <begin position="221"/>
        <end position="240"/>
    </location>
</feature>